<organism evidence="3 4">
    <name type="scientific">Halobacteriovorax marinus</name>
    <dbReference type="NCBI Taxonomy" id="97084"/>
    <lineage>
        <taxon>Bacteria</taxon>
        <taxon>Pseudomonadati</taxon>
        <taxon>Bdellovibrionota</taxon>
        <taxon>Bacteriovoracia</taxon>
        <taxon>Bacteriovoracales</taxon>
        <taxon>Halobacteriovoraceae</taxon>
        <taxon>Halobacteriovorax</taxon>
    </lineage>
</organism>
<name>A0A1Y5FCL1_9BACT</name>
<proteinExistence type="predicted"/>
<feature type="coiled-coil region" evidence="1">
    <location>
        <begin position="427"/>
        <end position="454"/>
    </location>
</feature>
<sequence>MIKSDELNKVSIGEIVKRVIVQSILFLFCIESYALPGMSDIVFDYSLNDKLFSSSALKCRNLAVNDKGLDNLVSALGKFNCNAIKEPEEFCQCVDAISADGITLSEDERDRMSKLLFEETLEDLFTATENSIVSTDDFQNMKIGFALVPSAKICFEGRYNTYGLLKEKEKSGEPLTLSEQLQKRVYNKLESFVPKNENIVENLNNKKQVSRTFQVIREGIEIELEKYKGLYDSKKDKEDILKGVVADFDYSKIEGNSPLTSLKHLSDRDDMLYDLIEREFVREGAQPFANTGGMAGLMASGYLGGINQEHIRNTENDRLLERVTHSACGEVTAAIKKIGKIDFKKEVRNIKNSVFRPKTEDDHNLIAMIEDKMLKEMQSNNKNISKSELQEKLFNIDLMYCSERKKINFRDLDPNEEKKVQEVLAKIEEIDTIRKNESKRLARLEAENAKDQKVLTEKAIVLGQLNSQVAIMEAFLSGDYAKDGVFGNDIDYQDPSFLNLFIGLNDDNKTYKSMVAQGKKQRYHPMPASQKDSLIAKISGLKEVIKKDELALNEKVSSFSSRYSSIEELRISVKELGNKQAALEVRAQNIAGKDRADAMLSDLDRRTNKSTGTVGASSMMTRHFSPKSSRRERLKEFFSSKGDSQSKEKYLDKIDSKVSTSKAISAFNNGKVEKVTTGAKPSESVFKSATKSVNANPFAQKQTLSNKNMKVNSLNNPVVNIKSNRELELEKSLKRLEDIISNQSNATSAKSAQAAKDAKEIDTIKADIEMQKLLAEKDKIAREIADLNKVETVKPQITTKAPAAKDFSRPSSVNTFSGVRSPIRSSSSRSSAQAPTSSDSRSNVSSSSATPSAVTSNTQSAQASSGTSNPRSSDSSSVGSRGLALTRGEGSSSFEVDKVSGNESIGDSRIVRVDFEIDSLPANEREELFKSLFLSGEDSIVIETPEGEKLVVKNTEDLKAMQENLKEETIVGEKEEAPVRRHKKMTHEELIKILKVGSANEDQ</sequence>
<dbReference type="EMBL" id="MAAO01000006">
    <property type="protein sequence ID" value="OUR97201.1"/>
    <property type="molecule type" value="Genomic_DNA"/>
</dbReference>
<dbReference type="Proteomes" id="UP000196531">
    <property type="component" value="Unassembled WGS sequence"/>
</dbReference>
<evidence type="ECO:0000313" key="3">
    <source>
        <dbReference type="EMBL" id="OUR97201.1"/>
    </source>
</evidence>
<comment type="caution">
    <text evidence="3">The sequence shown here is derived from an EMBL/GenBank/DDBJ whole genome shotgun (WGS) entry which is preliminary data.</text>
</comment>
<gene>
    <name evidence="3" type="ORF">A9Q84_12810</name>
</gene>
<accession>A0A1Y5FCL1</accession>
<evidence type="ECO:0000256" key="1">
    <source>
        <dbReference type="SAM" id="Coils"/>
    </source>
</evidence>
<evidence type="ECO:0000313" key="4">
    <source>
        <dbReference type="Proteomes" id="UP000196531"/>
    </source>
</evidence>
<keyword evidence="1" id="KW-0175">Coiled coil</keyword>
<dbReference type="AlphaFoldDB" id="A0A1Y5FCL1"/>
<feature type="compositionally biased region" description="Polar residues" evidence="2">
    <location>
        <begin position="609"/>
        <end position="620"/>
    </location>
</feature>
<protein>
    <submittedName>
        <fullName evidence="3">Uncharacterized protein</fullName>
    </submittedName>
</protein>
<reference evidence="4" key="1">
    <citation type="journal article" date="2017" name="Proc. Natl. Acad. Sci. U.S.A.">
        <title>Simulation of Deepwater Horizon oil plume reveals substrate specialization within a complex community of hydrocarbon-degraders.</title>
        <authorList>
            <person name="Hu P."/>
            <person name="Dubinsky E.A."/>
            <person name="Probst A.J."/>
            <person name="Wang J."/>
            <person name="Sieber C.M.K."/>
            <person name="Tom L.M."/>
            <person name="Gardinali P."/>
            <person name="Banfield J.F."/>
            <person name="Atlas R.M."/>
            <person name="Andersen G.L."/>
        </authorList>
    </citation>
    <scope>NUCLEOTIDE SEQUENCE [LARGE SCALE GENOMIC DNA]</scope>
</reference>
<feature type="region of interest" description="Disordered" evidence="2">
    <location>
        <begin position="607"/>
        <end position="632"/>
    </location>
</feature>
<feature type="compositionally biased region" description="Low complexity" evidence="2">
    <location>
        <begin position="817"/>
        <end position="882"/>
    </location>
</feature>
<feature type="region of interest" description="Disordered" evidence="2">
    <location>
        <begin position="801"/>
        <end position="900"/>
    </location>
</feature>
<evidence type="ECO:0000256" key="2">
    <source>
        <dbReference type="SAM" id="MobiDB-lite"/>
    </source>
</evidence>